<proteinExistence type="predicted"/>
<accession>A0A370DFY3</accession>
<dbReference type="Proteomes" id="UP000254266">
    <property type="component" value="Unassembled WGS sequence"/>
</dbReference>
<comment type="caution">
    <text evidence="2">The sequence shown here is derived from an EMBL/GenBank/DDBJ whole genome shotgun (WGS) entry which is preliminary data.</text>
</comment>
<evidence type="ECO:0000256" key="1">
    <source>
        <dbReference type="SAM" id="Phobius"/>
    </source>
</evidence>
<name>A0A370DFY3_9GAMM</name>
<evidence type="ECO:0000313" key="3">
    <source>
        <dbReference type="Proteomes" id="UP000254266"/>
    </source>
</evidence>
<evidence type="ECO:0000313" key="2">
    <source>
        <dbReference type="EMBL" id="RDH83791.1"/>
    </source>
</evidence>
<keyword evidence="1" id="KW-0472">Membrane</keyword>
<keyword evidence="1" id="KW-1133">Transmembrane helix</keyword>
<dbReference type="EMBL" id="QFXC01000008">
    <property type="protein sequence ID" value="RDH83791.1"/>
    <property type="molecule type" value="Genomic_DNA"/>
</dbReference>
<dbReference type="AlphaFoldDB" id="A0A370DFY3"/>
<protein>
    <submittedName>
        <fullName evidence="2">Uncharacterized protein</fullName>
    </submittedName>
</protein>
<gene>
    <name evidence="2" type="ORF">DIZ80_06535</name>
</gene>
<keyword evidence="3" id="KW-1185">Reference proteome</keyword>
<keyword evidence="1" id="KW-0812">Transmembrane</keyword>
<organism evidence="2 3">
    <name type="scientific">endosymbiont of Galathealinum brachiosum</name>
    <dbReference type="NCBI Taxonomy" id="2200906"/>
    <lineage>
        <taxon>Bacteria</taxon>
        <taxon>Pseudomonadati</taxon>
        <taxon>Pseudomonadota</taxon>
        <taxon>Gammaproteobacteria</taxon>
        <taxon>sulfur-oxidizing symbionts</taxon>
    </lineage>
</organism>
<sequence length="71" mass="7771">MKQNSKKLTFNKIMPWMAGAGFALGHIAVTSNCTLTTQGRCISCGSCVVALGSIVIWAKMKKRRDDFYIGD</sequence>
<feature type="transmembrane region" description="Helical" evidence="1">
    <location>
        <begin position="40"/>
        <end position="58"/>
    </location>
</feature>
<reference evidence="2 3" key="1">
    <citation type="journal article" date="2018" name="ISME J.">
        <title>Endosymbiont genomes yield clues of tubeworm success.</title>
        <authorList>
            <person name="Li Y."/>
            <person name="Liles M.R."/>
            <person name="Halanych K.M."/>
        </authorList>
    </citation>
    <scope>NUCLEOTIDE SEQUENCE [LARGE SCALE GENOMIC DNA]</scope>
    <source>
        <strain evidence="2">A1464</strain>
    </source>
</reference>